<organism evidence="15 16">
    <name type="scientific">Faucicola atlantae</name>
    <dbReference type="NCBI Taxonomy" id="34059"/>
    <lineage>
        <taxon>Bacteria</taxon>
        <taxon>Pseudomonadati</taxon>
        <taxon>Pseudomonadota</taxon>
        <taxon>Gammaproteobacteria</taxon>
        <taxon>Moraxellales</taxon>
        <taxon>Moraxellaceae</taxon>
        <taxon>Faucicola</taxon>
    </lineage>
</organism>
<dbReference type="InterPro" id="IPR008640">
    <property type="entry name" value="Adhesin_Head_dom"/>
</dbReference>
<dbReference type="InterPro" id="IPR045584">
    <property type="entry name" value="Pilin-like"/>
</dbReference>
<feature type="domain" description="Trimeric autotransporter adhesin YadA-like stalk" evidence="14">
    <location>
        <begin position="372"/>
        <end position="411"/>
    </location>
</feature>
<feature type="domain" description="Trimeric autotransporter adhesin YadA-like stalk" evidence="14">
    <location>
        <begin position="709"/>
        <end position="743"/>
    </location>
</feature>
<keyword evidence="5" id="KW-1134">Transmembrane beta strand</keyword>
<dbReference type="SUPFAM" id="SSF101967">
    <property type="entry name" value="Adhesin YadA, collagen-binding domain"/>
    <property type="match status" value="4"/>
</dbReference>
<name>A0A1B8QG40_9GAMM</name>
<accession>A0A1B8QG40</accession>
<feature type="domain" description="Trimeric autotransporter adhesin YadA-like stalk" evidence="14">
    <location>
        <begin position="630"/>
        <end position="673"/>
    </location>
</feature>
<evidence type="ECO:0000256" key="10">
    <source>
        <dbReference type="ARBA" id="ARBA00023237"/>
    </source>
</evidence>
<dbReference type="GO" id="GO:0009279">
    <property type="term" value="C:cell outer membrane"/>
    <property type="evidence" value="ECO:0007669"/>
    <property type="project" value="UniProtKB-SubCell"/>
</dbReference>
<dbReference type="Gene3D" id="6.10.250.2040">
    <property type="match status" value="1"/>
</dbReference>
<evidence type="ECO:0000256" key="9">
    <source>
        <dbReference type="ARBA" id="ARBA00023136"/>
    </source>
</evidence>
<evidence type="ECO:0000256" key="4">
    <source>
        <dbReference type="ARBA" id="ARBA00022448"/>
    </source>
</evidence>
<dbReference type="RefSeq" id="WP_067336605.1">
    <property type="nucleotide sequence ID" value="NZ_LZNA01000031.1"/>
</dbReference>
<dbReference type="Gene3D" id="1.20.5.170">
    <property type="match status" value="1"/>
</dbReference>
<feature type="domain" description="Trimeric autotransporter adhesin YadA-like head" evidence="13">
    <location>
        <begin position="200"/>
        <end position="225"/>
    </location>
</feature>
<keyword evidence="7" id="KW-0732">Signal</keyword>
<dbReference type="GO" id="GO:0015031">
    <property type="term" value="P:protein transport"/>
    <property type="evidence" value="ECO:0007669"/>
    <property type="project" value="UniProtKB-KW"/>
</dbReference>
<dbReference type="Pfam" id="PF05658">
    <property type="entry name" value="YadA_head"/>
    <property type="match status" value="2"/>
</dbReference>
<proteinExistence type="inferred from homology"/>
<keyword evidence="4" id="KW-0813">Transport</keyword>
<evidence type="ECO:0000256" key="7">
    <source>
        <dbReference type="ARBA" id="ARBA00022729"/>
    </source>
</evidence>
<keyword evidence="9" id="KW-0472">Membrane</keyword>
<dbReference type="InterPro" id="IPR005594">
    <property type="entry name" value="YadA_C"/>
</dbReference>
<comment type="caution">
    <text evidence="15">The sequence shown here is derived from an EMBL/GenBank/DDBJ whole genome shotgun (WGS) entry which is preliminary data.</text>
</comment>
<dbReference type="Gene3D" id="3.30.1300.30">
    <property type="entry name" value="GSPII I/J protein-like"/>
    <property type="match status" value="1"/>
</dbReference>
<dbReference type="Pfam" id="PF03895">
    <property type="entry name" value="YadA_anchor"/>
    <property type="match status" value="1"/>
</dbReference>
<dbReference type="InterPro" id="IPR011049">
    <property type="entry name" value="Serralysin-like_metalloprot_C"/>
</dbReference>
<keyword evidence="16" id="KW-1185">Reference proteome</keyword>
<dbReference type="Pfam" id="PF05662">
    <property type="entry name" value="YadA_stalk"/>
    <property type="match status" value="4"/>
</dbReference>
<evidence type="ECO:0000256" key="1">
    <source>
        <dbReference type="ARBA" id="ARBA00004241"/>
    </source>
</evidence>
<evidence type="ECO:0000259" key="14">
    <source>
        <dbReference type="Pfam" id="PF05662"/>
    </source>
</evidence>
<evidence type="ECO:0000313" key="15">
    <source>
        <dbReference type="EMBL" id="OBX80954.1"/>
    </source>
</evidence>
<feature type="domain" description="Trimeric autotransporter adhesin YadA-like head" evidence="13">
    <location>
        <begin position="172"/>
        <end position="196"/>
    </location>
</feature>
<comment type="subcellular location">
    <subcellularLocation>
        <location evidence="2">Cell outer membrane</location>
    </subcellularLocation>
    <subcellularLocation>
        <location evidence="1">Cell surface</location>
    </subcellularLocation>
</comment>
<protein>
    <recommendedName>
        <fullName evidence="17">Adhesin</fullName>
    </recommendedName>
</protein>
<evidence type="ECO:0000256" key="5">
    <source>
        <dbReference type="ARBA" id="ARBA00022452"/>
    </source>
</evidence>
<evidence type="ECO:0000256" key="2">
    <source>
        <dbReference type="ARBA" id="ARBA00004442"/>
    </source>
</evidence>
<evidence type="ECO:0000256" key="3">
    <source>
        <dbReference type="ARBA" id="ARBA00005848"/>
    </source>
</evidence>
<gene>
    <name evidence="15" type="ORF">A9306_07315</name>
</gene>
<dbReference type="CDD" id="cd12820">
    <property type="entry name" value="LbR_YadA-like"/>
    <property type="match status" value="1"/>
</dbReference>
<comment type="similarity">
    <text evidence="3">Belongs to the autotransporter-2 (AT-2) (TC 1.B.40) family.</text>
</comment>
<evidence type="ECO:0000313" key="16">
    <source>
        <dbReference type="Proteomes" id="UP000092616"/>
    </source>
</evidence>
<evidence type="ECO:0008006" key="17">
    <source>
        <dbReference type="Google" id="ProtNLM"/>
    </source>
</evidence>
<keyword evidence="6" id="KW-0812">Transmembrane</keyword>
<dbReference type="InterPro" id="IPR008635">
    <property type="entry name" value="Coiled_stalk_dom"/>
</dbReference>
<evidence type="ECO:0000256" key="11">
    <source>
        <dbReference type="SAM" id="MobiDB-lite"/>
    </source>
</evidence>
<feature type="compositionally biased region" description="Polar residues" evidence="11">
    <location>
        <begin position="167"/>
        <end position="178"/>
    </location>
</feature>
<keyword evidence="8" id="KW-0653">Protein transport</keyword>
<dbReference type="GO" id="GO:0009986">
    <property type="term" value="C:cell surface"/>
    <property type="evidence" value="ECO:0007669"/>
    <property type="project" value="UniProtKB-SubCell"/>
</dbReference>
<feature type="domain" description="Trimeric autotransporter adhesin YadA-like C-terminal membrane anchor" evidence="12">
    <location>
        <begin position="766"/>
        <end position="826"/>
    </location>
</feature>
<dbReference type="Proteomes" id="UP000092616">
    <property type="component" value="Unassembled WGS sequence"/>
</dbReference>
<feature type="region of interest" description="Disordered" evidence="11">
    <location>
        <begin position="153"/>
        <end position="181"/>
    </location>
</feature>
<keyword evidence="10" id="KW-0998">Cell outer membrane</keyword>
<feature type="domain" description="Trimeric autotransporter adhesin YadA-like stalk" evidence="14">
    <location>
        <begin position="464"/>
        <end position="503"/>
    </location>
</feature>
<evidence type="ECO:0000259" key="13">
    <source>
        <dbReference type="Pfam" id="PF05658"/>
    </source>
</evidence>
<sequence length="826" mass="82299">NITVATKPNVVFDSVKAGNTIINQDGINNGGKLITNVASGLQGKTLSQIKDEGSSSSQWSNAATIGDLTQVQTNVSNTQQIVGGVDIDGNVVDGDGSLLTVVNADNSTTPVTLTAAEALRTYDAVGAGTVETNSVLTAVKNINEQGTKYIHFNGGERSVGGQRGTNDEQSQANGSKSTAIGYKTDANGDAAVAIGNQVLANGQQAIAIGDRAQAVGSQSISIGTENIVTGKNSGAIGDPSIIDGDNSYSIGNNNRIGGTTQNAFILGNNVQLGADNDGNVTNNVSGAVALGNNTAVNVAGGVALGENSVASRAGLGSNVTTNSGIITQATSDTTSQVFALQQSSQADKDAIIATATNSVGAVSVGREGANRQITNVAAGSLDSDAVNVAQLRAAAQAASQAATAASSKVAAGQNITVTSAPNTDGSTTYTVATTPNLVADSLTINNGDNPVTLNASGLNNGGNRITNVAKGVDGTDAVNVDQLNNAINSAASGARTEIKAGTNIANVVKTTGENAQNIYTINARGASTTAGSDAVTVTSSDAANNVTNYAVDLSDATKASLAKADSAVQNIQAGQNIAVTRDGNNVTVATTPNLVADSLTTGDTVVNNAGLTINNGPSVTQRGVNAGDQKITNVAAGDINADSKDAVNGSQLYATNQNVTQVQGDVAKLNNGAAGVVRYSNADTPTTPNGGVVSNDVTLVGKANEPVTIHNVAPGRAVTDAVNVGQLSALEGKVNNAVNKLGYRIDDVHDQANAGISAAMATAALPQAFLPGKSMVSGGLASYNGEGAVAVGVSTLSDNGRWVIKLSGTADTQGNAGGSIGAGFHW</sequence>
<dbReference type="AlphaFoldDB" id="A0A1B8QG40"/>
<dbReference type="SUPFAM" id="SSF54523">
    <property type="entry name" value="Pili subunits"/>
    <property type="match status" value="1"/>
</dbReference>
<evidence type="ECO:0000256" key="8">
    <source>
        <dbReference type="ARBA" id="ARBA00022927"/>
    </source>
</evidence>
<dbReference type="Gene3D" id="2.20.70.140">
    <property type="match status" value="1"/>
</dbReference>
<dbReference type="Gene3D" id="2.150.10.10">
    <property type="entry name" value="Serralysin-like metalloprotease, C-terminal"/>
    <property type="match status" value="3"/>
</dbReference>
<evidence type="ECO:0000259" key="12">
    <source>
        <dbReference type="Pfam" id="PF03895"/>
    </source>
</evidence>
<evidence type="ECO:0000256" key="6">
    <source>
        <dbReference type="ARBA" id="ARBA00022692"/>
    </source>
</evidence>
<reference evidence="15 16" key="1">
    <citation type="submission" date="2016-06" db="EMBL/GenBank/DDBJ databases">
        <title>Draft genome of Moraxella atlantae CCUG 59586.</title>
        <authorList>
            <person name="Salva-Serra F."/>
            <person name="Engstrom-Jakobsson H."/>
            <person name="Thorell K."/>
            <person name="Gonzales-Siles L."/>
            <person name="Karlsson R."/>
            <person name="Boulund F."/>
            <person name="Engstrand L."/>
            <person name="Kristiansson E."/>
            <person name="Moore E."/>
        </authorList>
    </citation>
    <scope>NUCLEOTIDE SEQUENCE [LARGE SCALE GENOMIC DNA]</scope>
    <source>
        <strain evidence="15 16">CCUG 59586</strain>
    </source>
</reference>
<dbReference type="EMBL" id="LZNA01000031">
    <property type="protein sequence ID" value="OBX80954.1"/>
    <property type="molecule type" value="Genomic_DNA"/>
</dbReference>
<feature type="non-terminal residue" evidence="15">
    <location>
        <position position="1"/>
    </location>
</feature>